<evidence type="ECO:0000313" key="2">
    <source>
        <dbReference type="Proteomes" id="UP000887116"/>
    </source>
</evidence>
<dbReference type="EMBL" id="BMAO01024476">
    <property type="protein sequence ID" value="GFQ95597.1"/>
    <property type="molecule type" value="Genomic_DNA"/>
</dbReference>
<evidence type="ECO:0000313" key="1">
    <source>
        <dbReference type="EMBL" id="GFQ95597.1"/>
    </source>
</evidence>
<sequence>MLAFMEVSWLERSAEGETDTVTESSDGVASYVLLSVRAPGSMFGVQVAGDEDVILVPEELAGEDPAEVRVFSVVDKLRSL</sequence>
<dbReference type="Proteomes" id="UP000887116">
    <property type="component" value="Unassembled WGS sequence"/>
</dbReference>
<organism evidence="1 2">
    <name type="scientific">Trichonephila clavata</name>
    <name type="common">Joro spider</name>
    <name type="synonym">Nephila clavata</name>
    <dbReference type="NCBI Taxonomy" id="2740835"/>
    <lineage>
        <taxon>Eukaryota</taxon>
        <taxon>Metazoa</taxon>
        <taxon>Ecdysozoa</taxon>
        <taxon>Arthropoda</taxon>
        <taxon>Chelicerata</taxon>
        <taxon>Arachnida</taxon>
        <taxon>Araneae</taxon>
        <taxon>Araneomorphae</taxon>
        <taxon>Entelegynae</taxon>
        <taxon>Araneoidea</taxon>
        <taxon>Nephilidae</taxon>
        <taxon>Trichonephila</taxon>
    </lineage>
</organism>
<name>A0A8X6IJC6_TRICU</name>
<gene>
    <name evidence="1" type="ORF">TNCT_421301</name>
</gene>
<comment type="caution">
    <text evidence="1">The sequence shown here is derived from an EMBL/GenBank/DDBJ whole genome shotgun (WGS) entry which is preliminary data.</text>
</comment>
<proteinExistence type="predicted"/>
<dbReference type="AlphaFoldDB" id="A0A8X6IJC6"/>
<protein>
    <submittedName>
        <fullName evidence="1">Uncharacterized protein</fullName>
    </submittedName>
</protein>
<keyword evidence="2" id="KW-1185">Reference proteome</keyword>
<reference evidence="1" key="1">
    <citation type="submission" date="2020-07" db="EMBL/GenBank/DDBJ databases">
        <title>Multicomponent nature underlies the extraordinary mechanical properties of spider dragline silk.</title>
        <authorList>
            <person name="Kono N."/>
            <person name="Nakamura H."/>
            <person name="Mori M."/>
            <person name="Yoshida Y."/>
            <person name="Ohtoshi R."/>
            <person name="Malay A.D."/>
            <person name="Moran D.A.P."/>
            <person name="Tomita M."/>
            <person name="Numata K."/>
            <person name="Arakawa K."/>
        </authorList>
    </citation>
    <scope>NUCLEOTIDE SEQUENCE</scope>
</reference>
<accession>A0A8X6IJC6</accession>